<evidence type="ECO:0000256" key="3">
    <source>
        <dbReference type="ARBA" id="ARBA00022801"/>
    </source>
</evidence>
<dbReference type="CDD" id="cd17541">
    <property type="entry name" value="REC_CheB-like"/>
    <property type="match status" value="1"/>
</dbReference>
<dbReference type="PANTHER" id="PTHR42872">
    <property type="entry name" value="PROTEIN-GLUTAMATE METHYLESTERASE/PROTEIN-GLUTAMINE GLUTAMINASE"/>
    <property type="match status" value="1"/>
</dbReference>
<dbReference type="RefSeq" id="WP_273689719.1">
    <property type="nucleotide sequence ID" value="NZ_CP117411.1"/>
</dbReference>
<dbReference type="InterPro" id="IPR011006">
    <property type="entry name" value="CheY-like_superfamily"/>
</dbReference>
<dbReference type="GO" id="GO:0032259">
    <property type="term" value="P:methylation"/>
    <property type="evidence" value="ECO:0007669"/>
    <property type="project" value="UniProtKB-KW"/>
</dbReference>
<keyword evidence="11" id="KW-1185">Reference proteome</keyword>
<dbReference type="InterPro" id="IPR035909">
    <property type="entry name" value="CheB_C"/>
</dbReference>
<comment type="catalytic activity">
    <reaction evidence="5">
        <text>[protein]-L-glutamate 5-O-methyl ester + H2O = L-glutamyl-[protein] + methanol + H(+)</text>
        <dbReference type="Rhea" id="RHEA:23236"/>
        <dbReference type="Rhea" id="RHEA-COMP:10208"/>
        <dbReference type="Rhea" id="RHEA-COMP:10311"/>
        <dbReference type="ChEBI" id="CHEBI:15377"/>
        <dbReference type="ChEBI" id="CHEBI:15378"/>
        <dbReference type="ChEBI" id="CHEBI:17790"/>
        <dbReference type="ChEBI" id="CHEBI:29973"/>
        <dbReference type="ChEBI" id="CHEBI:82795"/>
        <dbReference type="EC" id="3.1.1.61"/>
    </reaction>
</comment>
<keyword evidence="7" id="KW-0597">Phosphoprotein</keyword>
<sequence>MSPAGGNAMLAPRPAAWGASPMPAEPIRVLVVDDSVVARAVLRRLLERAGDFEVVAEANSADQALAKLRQHWADVVLLDINMPGTDGLTALPDLIAAANGARVVIVSGACADGAAATIRALALGAADALLKPDAARIGASFGDLLTARLRRLGRATPLAPNVRPLLPNDRPPQRVPARRGPVECIALGSSTGGIHALAGFFASFPKASTTPLLLTQHLPPPFMPFFAAQISDMVGRRAQVAQSGMRIAPGVVLVAPGEGHLTLVRSGSDVRVRIDSTPQPSGCQPSVDPMLASVAQIYGAAGVGVVLSGMGRDGVIGAEALVTAGGEVLAQDQASSVVWGMPGVVAAAGLASEVRPPAALAGHLARRMGFQGMGYQGDKGWI</sequence>
<evidence type="ECO:0000256" key="6">
    <source>
        <dbReference type="PROSITE-ProRule" id="PRU00050"/>
    </source>
</evidence>
<evidence type="ECO:0000256" key="7">
    <source>
        <dbReference type="PROSITE-ProRule" id="PRU00169"/>
    </source>
</evidence>
<evidence type="ECO:0000313" key="11">
    <source>
        <dbReference type="Proteomes" id="UP001220395"/>
    </source>
</evidence>
<dbReference type="Pfam" id="PF00072">
    <property type="entry name" value="Response_reg"/>
    <property type="match status" value="1"/>
</dbReference>
<dbReference type="CDD" id="cd16432">
    <property type="entry name" value="CheB_Rec"/>
    <property type="match status" value="1"/>
</dbReference>
<proteinExistence type="predicted"/>
<evidence type="ECO:0000256" key="2">
    <source>
        <dbReference type="ARBA" id="ARBA00022500"/>
    </source>
</evidence>
<evidence type="ECO:0000259" key="8">
    <source>
        <dbReference type="PROSITE" id="PS50110"/>
    </source>
</evidence>
<protein>
    <recommendedName>
        <fullName evidence="4">protein-glutamate methylesterase</fullName>
        <ecNumber evidence="4">3.1.1.61</ecNumber>
    </recommendedName>
</protein>
<dbReference type="PROSITE" id="PS50122">
    <property type="entry name" value="CHEB"/>
    <property type="match status" value="1"/>
</dbReference>
<feature type="active site" evidence="6">
    <location>
        <position position="217"/>
    </location>
</feature>
<keyword evidence="1" id="KW-0963">Cytoplasm</keyword>
<accession>A0ABY7TMW7</accession>
<keyword evidence="2 6" id="KW-0145">Chemotaxis</keyword>
<feature type="modified residue" description="4-aspartylphosphate" evidence="7">
    <location>
        <position position="79"/>
    </location>
</feature>
<dbReference type="SMART" id="SM00448">
    <property type="entry name" value="REC"/>
    <property type="match status" value="1"/>
</dbReference>
<dbReference type="NCBIfam" id="NF001965">
    <property type="entry name" value="PRK00742.1"/>
    <property type="match status" value="1"/>
</dbReference>
<dbReference type="SUPFAM" id="SSF52738">
    <property type="entry name" value="Methylesterase CheB, C-terminal domain"/>
    <property type="match status" value="1"/>
</dbReference>
<dbReference type="EMBL" id="CP117411">
    <property type="protein sequence ID" value="WCT74572.1"/>
    <property type="molecule type" value="Genomic_DNA"/>
</dbReference>
<dbReference type="InterPro" id="IPR000673">
    <property type="entry name" value="Sig_transdc_resp-reg_Me-estase"/>
</dbReference>
<keyword evidence="10" id="KW-0489">Methyltransferase</keyword>
<keyword evidence="10" id="KW-0808">Transferase</keyword>
<dbReference type="InterPro" id="IPR008248">
    <property type="entry name" value="CheB-like"/>
</dbReference>
<evidence type="ECO:0000256" key="5">
    <source>
        <dbReference type="ARBA" id="ARBA00048267"/>
    </source>
</evidence>
<feature type="domain" description="CheB-type methylesterase" evidence="9">
    <location>
        <begin position="181"/>
        <end position="371"/>
    </location>
</feature>
<evidence type="ECO:0000313" key="10">
    <source>
        <dbReference type="EMBL" id="WCT74572.1"/>
    </source>
</evidence>
<organism evidence="10 11">
    <name type="scientific">Sphingomonas naphthae</name>
    <dbReference type="NCBI Taxonomy" id="1813468"/>
    <lineage>
        <taxon>Bacteria</taxon>
        <taxon>Pseudomonadati</taxon>
        <taxon>Pseudomonadota</taxon>
        <taxon>Alphaproteobacteria</taxon>
        <taxon>Sphingomonadales</taxon>
        <taxon>Sphingomonadaceae</taxon>
        <taxon>Sphingomonas</taxon>
    </lineage>
</organism>
<dbReference type="GO" id="GO:0008168">
    <property type="term" value="F:methyltransferase activity"/>
    <property type="evidence" value="ECO:0007669"/>
    <property type="project" value="UniProtKB-KW"/>
</dbReference>
<evidence type="ECO:0000259" key="9">
    <source>
        <dbReference type="PROSITE" id="PS50122"/>
    </source>
</evidence>
<dbReference type="GO" id="GO:0008984">
    <property type="term" value="F:protein-glutamate methylesterase activity"/>
    <property type="evidence" value="ECO:0007669"/>
    <property type="project" value="UniProtKB-EC"/>
</dbReference>
<dbReference type="PROSITE" id="PS50110">
    <property type="entry name" value="RESPONSE_REGULATORY"/>
    <property type="match status" value="1"/>
</dbReference>
<dbReference type="Proteomes" id="UP001220395">
    <property type="component" value="Chromosome"/>
</dbReference>
<dbReference type="EC" id="3.1.1.61" evidence="4"/>
<evidence type="ECO:0000256" key="4">
    <source>
        <dbReference type="ARBA" id="ARBA00039140"/>
    </source>
</evidence>
<reference evidence="10 11" key="1">
    <citation type="submission" date="2023-02" db="EMBL/GenBank/DDBJ databases">
        <title>Genome sequence of Sphingomonas naphthae.</title>
        <authorList>
            <person name="Kim S."/>
            <person name="Heo J."/>
            <person name="Kwon S.-W."/>
        </authorList>
    </citation>
    <scope>NUCLEOTIDE SEQUENCE [LARGE SCALE GENOMIC DNA]</scope>
    <source>
        <strain evidence="10 11">KACC 18716</strain>
    </source>
</reference>
<dbReference type="Gene3D" id="3.40.50.2300">
    <property type="match status" value="1"/>
</dbReference>
<dbReference type="PIRSF" id="PIRSF000876">
    <property type="entry name" value="RR_chemtxs_CheB"/>
    <property type="match status" value="1"/>
</dbReference>
<name>A0ABY7TMW7_9SPHN</name>
<dbReference type="InterPro" id="IPR001789">
    <property type="entry name" value="Sig_transdc_resp-reg_receiver"/>
</dbReference>
<evidence type="ECO:0000256" key="1">
    <source>
        <dbReference type="ARBA" id="ARBA00022490"/>
    </source>
</evidence>
<dbReference type="SUPFAM" id="SSF52172">
    <property type="entry name" value="CheY-like"/>
    <property type="match status" value="1"/>
</dbReference>
<dbReference type="Gene3D" id="3.40.50.180">
    <property type="entry name" value="Methylesterase CheB, C-terminal domain"/>
    <property type="match status" value="1"/>
</dbReference>
<gene>
    <name evidence="10" type="primary">cheB</name>
    <name evidence="10" type="ORF">PQ455_04910</name>
</gene>
<feature type="domain" description="Response regulatory" evidence="8">
    <location>
        <begin position="28"/>
        <end position="146"/>
    </location>
</feature>
<dbReference type="Pfam" id="PF01339">
    <property type="entry name" value="CheB_methylest"/>
    <property type="match status" value="1"/>
</dbReference>
<dbReference type="PANTHER" id="PTHR42872:SF6">
    <property type="entry name" value="PROTEIN-GLUTAMATE METHYLESTERASE_PROTEIN-GLUTAMINE GLUTAMINASE"/>
    <property type="match status" value="1"/>
</dbReference>
<keyword evidence="3 6" id="KW-0378">Hydrolase</keyword>
<feature type="active site" evidence="6">
    <location>
        <position position="313"/>
    </location>
</feature>
<feature type="active site" evidence="6">
    <location>
        <position position="190"/>
    </location>
</feature>